<dbReference type="PANTHER" id="PTHR36152:SF1">
    <property type="entry name" value="UBIQUITIN-LIKE DOMAIN-CONTAINING PROTEIN"/>
    <property type="match status" value="1"/>
</dbReference>
<dbReference type="AlphaFoldDB" id="A0A3S0Q769"/>
<dbReference type="InterPro" id="IPR036624">
    <property type="entry name" value="Hcp1-lik_sf"/>
</dbReference>
<keyword evidence="2" id="KW-1185">Reference proteome</keyword>
<organism evidence="1 2">
    <name type="scientific">Variovorax gossypii</name>
    <dbReference type="NCBI Taxonomy" id="1679495"/>
    <lineage>
        <taxon>Bacteria</taxon>
        <taxon>Pseudomonadati</taxon>
        <taxon>Pseudomonadota</taxon>
        <taxon>Betaproteobacteria</taxon>
        <taxon>Burkholderiales</taxon>
        <taxon>Comamonadaceae</taxon>
        <taxon>Variovorax</taxon>
    </lineage>
</organism>
<dbReference type="OrthoDB" id="6869716at2"/>
<evidence type="ECO:0000313" key="2">
    <source>
        <dbReference type="Proteomes" id="UP000267418"/>
    </source>
</evidence>
<evidence type="ECO:0000313" key="1">
    <source>
        <dbReference type="EMBL" id="RTQ31516.1"/>
    </source>
</evidence>
<proteinExistence type="predicted"/>
<dbReference type="Pfam" id="PF05638">
    <property type="entry name" value="T6SS_HCP"/>
    <property type="match status" value="1"/>
</dbReference>
<comment type="caution">
    <text evidence="1">The sequence shown here is derived from an EMBL/GenBank/DDBJ whole genome shotgun (WGS) entry which is preliminary data.</text>
</comment>
<dbReference type="RefSeq" id="WP_093199281.1">
    <property type="nucleotide sequence ID" value="NZ_RXOE01000009.1"/>
</dbReference>
<dbReference type="EMBL" id="RXOE01000009">
    <property type="protein sequence ID" value="RTQ31516.1"/>
    <property type="molecule type" value="Genomic_DNA"/>
</dbReference>
<name>A0A3S0Q769_9BURK</name>
<dbReference type="SUPFAM" id="SSF141452">
    <property type="entry name" value="Hcp1-like"/>
    <property type="match status" value="1"/>
</dbReference>
<dbReference type="InterPro" id="IPR008514">
    <property type="entry name" value="T6SS_Hcp"/>
</dbReference>
<reference evidence="1 2" key="1">
    <citation type="submission" date="2018-12" db="EMBL/GenBank/DDBJ databases">
        <title>The genome of Variovorax gossypii DSM 100435.</title>
        <authorList>
            <person name="Gao J."/>
            <person name="Sun J."/>
        </authorList>
    </citation>
    <scope>NUCLEOTIDE SEQUENCE [LARGE SCALE GENOMIC DNA]</scope>
    <source>
        <strain evidence="1 2">DSM 100435</strain>
    </source>
</reference>
<gene>
    <name evidence="1" type="ORF">EJP69_26090</name>
</gene>
<dbReference type="Proteomes" id="UP000267418">
    <property type="component" value="Unassembled WGS sequence"/>
</dbReference>
<dbReference type="PANTHER" id="PTHR36152">
    <property type="entry name" value="CYTOPLASMIC PROTEIN-RELATED"/>
    <property type="match status" value="1"/>
</dbReference>
<sequence length="160" mass="16896">MPIYLKMPGVKGQTQIKGHEDQMEVQSFQFGAGLAVTAGTSNQERTAGKPSFSEITVTRTTDSATPQLLQKLAGGEVLAGDTVITFPREDKSGLLPLMVVTLTDVILSGFSVSSGGDLPSESISLNYAAIKVEYTKQKEEGGQEGVAPFGWDISKNVAAT</sequence>
<dbReference type="Gene3D" id="2.30.110.20">
    <property type="entry name" value="Hcp1-like"/>
    <property type="match status" value="1"/>
</dbReference>
<dbReference type="InterPro" id="IPR053165">
    <property type="entry name" value="HSI-I_assembly_Hcp1"/>
</dbReference>
<accession>A0A3S0Q769</accession>
<protein>
    <submittedName>
        <fullName evidence="1">Type VI secretion system tube protein Hcp</fullName>
    </submittedName>
</protein>